<evidence type="ECO:0000313" key="3">
    <source>
        <dbReference type="EMBL" id="MBL4932616.1"/>
    </source>
</evidence>
<evidence type="ECO:0000256" key="1">
    <source>
        <dbReference type="ARBA" id="ARBA00007637"/>
    </source>
</evidence>
<dbReference type="EMBL" id="JAESWA010000022">
    <property type="protein sequence ID" value="MBL4932616.1"/>
    <property type="molecule type" value="Genomic_DNA"/>
</dbReference>
<proteinExistence type="inferred from homology"/>
<dbReference type="Proteomes" id="UP000623681">
    <property type="component" value="Unassembled WGS sequence"/>
</dbReference>
<keyword evidence="4" id="KW-1185">Reference proteome</keyword>
<dbReference type="RefSeq" id="WP_202767960.1">
    <property type="nucleotide sequence ID" value="NZ_JAESWA010000022.1"/>
</dbReference>
<dbReference type="PANTHER" id="PTHR43000">
    <property type="entry name" value="DTDP-D-GLUCOSE 4,6-DEHYDRATASE-RELATED"/>
    <property type="match status" value="1"/>
</dbReference>
<reference evidence="3" key="1">
    <citation type="submission" date="2021-01" db="EMBL/GenBank/DDBJ databases">
        <title>Genome public.</title>
        <authorList>
            <person name="Liu C."/>
            <person name="Sun Q."/>
        </authorList>
    </citation>
    <scope>NUCLEOTIDE SEQUENCE</scope>
    <source>
        <strain evidence="3">YIM B02565</strain>
    </source>
</reference>
<dbReference type="AlphaFoldDB" id="A0A937FJE6"/>
<dbReference type="InterPro" id="IPR001509">
    <property type="entry name" value="Epimerase_deHydtase"/>
</dbReference>
<name>A0A937FJE6_9CLOT</name>
<organism evidence="3 4">
    <name type="scientific">Clostridium paridis</name>
    <dbReference type="NCBI Taxonomy" id="2803863"/>
    <lineage>
        <taxon>Bacteria</taxon>
        <taxon>Bacillati</taxon>
        <taxon>Bacillota</taxon>
        <taxon>Clostridia</taxon>
        <taxon>Eubacteriales</taxon>
        <taxon>Clostridiaceae</taxon>
        <taxon>Clostridium</taxon>
    </lineage>
</organism>
<evidence type="ECO:0000313" key="4">
    <source>
        <dbReference type="Proteomes" id="UP000623681"/>
    </source>
</evidence>
<gene>
    <name evidence="3" type="ORF">JK634_12405</name>
</gene>
<comment type="caution">
    <text evidence="3">The sequence shown here is derived from an EMBL/GenBank/DDBJ whole genome shotgun (WGS) entry which is preliminary data.</text>
</comment>
<evidence type="ECO:0000259" key="2">
    <source>
        <dbReference type="Pfam" id="PF01370"/>
    </source>
</evidence>
<dbReference type="InterPro" id="IPR036291">
    <property type="entry name" value="NAD(P)-bd_dom_sf"/>
</dbReference>
<dbReference type="Pfam" id="PF01370">
    <property type="entry name" value="Epimerase"/>
    <property type="match status" value="1"/>
</dbReference>
<accession>A0A937FJE6</accession>
<dbReference type="Gene3D" id="3.40.50.720">
    <property type="entry name" value="NAD(P)-binding Rossmann-like Domain"/>
    <property type="match status" value="1"/>
</dbReference>
<dbReference type="SUPFAM" id="SSF51735">
    <property type="entry name" value="NAD(P)-binding Rossmann-fold domains"/>
    <property type="match status" value="1"/>
</dbReference>
<feature type="domain" description="NAD-dependent epimerase/dehydratase" evidence="2">
    <location>
        <begin position="3"/>
        <end position="234"/>
    </location>
</feature>
<comment type="similarity">
    <text evidence="1">Belongs to the NAD(P)-dependent epimerase/dehydratase family.</text>
</comment>
<protein>
    <submittedName>
        <fullName evidence="3">NAD-dependent epimerase/dehydratase family protein</fullName>
    </submittedName>
</protein>
<sequence>MKILVTGGAGFIGSHIVDEYIENNHEVVVIDNMFHGKECNVNKKAKLIEIDIRDKDLWRVFEEEKFDVVCHQAAQISVPTSIEDPIEDAEINILGTISLLECCRKYDVKKVIYPASAAIFGEPKYLPIDENHPLNMQCGYGVTKHTVEHYLDVYNRLYGLNYTVFRYANVYGPRQDSNGEGGVVAVFSEKFLSGQSPIIFGDGEQTRDFVYVKDVAKANLLALEALDNGIYNVATNIEISVNKLIDVFNKLTGLELKAEYREKRFGDINNSYMSYEKIKNSSSWRPKYTLEDGLKETLDFYKNLQKND</sequence>